<dbReference type="InterPro" id="IPR011990">
    <property type="entry name" value="TPR-like_helical_dom_sf"/>
</dbReference>
<evidence type="ECO:0000256" key="1">
    <source>
        <dbReference type="ARBA" id="ARBA00022737"/>
    </source>
</evidence>
<gene>
    <name evidence="5" type="ORF">FDP22_02295</name>
</gene>
<dbReference type="GO" id="GO:0060090">
    <property type="term" value="F:molecular adaptor activity"/>
    <property type="evidence" value="ECO:0007669"/>
    <property type="project" value="TreeGrafter"/>
</dbReference>
<dbReference type="PANTHER" id="PTHR45831">
    <property type="entry name" value="LD24721P"/>
    <property type="match status" value="1"/>
</dbReference>
<dbReference type="InterPro" id="IPR047150">
    <property type="entry name" value="SGT"/>
</dbReference>
<dbReference type="OrthoDB" id="9815010at2"/>
<dbReference type="GO" id="GO:0072380">
    <property type="term" value="C:TRC complex"/>
    <property type="evidence" value="ECO:0007669"/>
    <property type="project" value="TreeGrafter"/>
</dbReference>
<evidence type="ECO:0000313" key="5">
    <source>
        <dbReference type="EMBL" id="QDL93554.1"/>
    </source>
</evidence>
<organism evidence="5 6">
    <name type="scientific">Paroceanicella profunda</name>
    <dbReference type="NCBI Taxonomy" id="2579971"/>
    <lineage>
        <taxon>Bacteria</taxon>
        <taxon>Pseudomonadati</taxon>
        <taxon>Pseudomonadota</taxon>
        <taxon>Alphaproteobacteria</taxon>
        <taxon>Rhodobacterales</taxon>
        <taxon>Paracoccaceae</taxon>
        <taxon>Paroceanicella</taxon>
    </lineage>
</organism>
<sequence length="182" mass="19819">MVPGGEALPDGPVTEPVEQSRPNHDEELGILLERLAQEDAPAPERIEQRVIELWSESGSDTADLLLRRGQDALNAEDYEAAVEHFSALIDHEPEFAEAWNARATTFFMMDLPGLSVPDIEHTLALNPKHFGALAGLGIILEQTGELKGALAAYRAAQALNPHREQVNDSVERLAAEVDGPDI</sequence>
<dbReference type="PANTHER" id="PTHR45831:SF2">
    <property type="entry name" value="LD24721P"/>
    <property type="match status" value="1"/>
</dbReference>
<evidence type="ECO:0000256" key="3">
    <source>
        <dbReference type="PROSITE-ProRule" id="PRU00339"/>
    </source>
</evidence>
<dbReference type="GO" id="GO:0016020">
    <property type="term" value="C:membrane"/>
    <property type="evidence" value="ECO:0007669"/>
    <property type="project" value="TreeGrafter"/>
</dbReference>
<dbReference type="Proteomes" id="UP000305888">
    <property type="component" value="Chromosome"/>
</dbReference>
<dbReference type="InterPro" id="IPR019734">
    <property type="entry name" value="TPR_rpt"/>
</dbReference>
<dbReference type="GO" id="GO:0006620">
    <property type="term" value="P:post-translational protein targeting to endoplasmic reticulum membrane"/>
    <property type="evidence" value="ECO:0007669"/>
    <property type="project" value="TreeGrafter"/>
</dbReference>
<keyword evidence="2 3" id="KW-0802">TPR repeat</keyword>
<keyword evidence="6" id="KW-1185">Reference proteome</keyword>
<keyword evidence="1" id="KW-0677">Repeat</keyword>
<evidence type="ECO:0000256" key="4">
    <source>
        <dbReference type="SAM" id="MobiDB-lite"/>
    </source>
</evidence>
<dbReference type="SUPFAM" id="SSF48452">
    <property type="entry name" value="TPR-like"/>
    <property type="match status" value="1"/>
</dbReference>
<feature type="repeat" description="TPR" evidence="3">
    <location>
        <begin position="62"/>
        <end position="95"/>
    </location>
</feature>
<dbReference type="Pfam" id="PF13432">
    <property type="entry name" value="TPR_16"/>
    <property type="match status" value="2"/>
</dbReference>
<feature type="repeat" description="TPR" evidence="3">
    <location>
        <begin position="130"/>
        <end position="163"/>
    </location>
</feature>
<proteinExistence type="predicted"/>
<reference evidence="5 6" key="1">
    <citation type="submission" date="2019-06" db="EMBL/GenBank/DDBJ databases">
        <title>Genome sequence of Rhodobacteraceae bacterium D4M1.</title>
        <authorList>
            <person name="Cao J."/>
        </authorList>
    </citation>
    <scope>NUCLEOTIDE SEQUENCE [LARGE SCALE GENOMIC DNA]</scope>
    <source>
        <strain evidence="5 6">D4M1</strain>
    </source>
</reference>
<dbReference type="PROSITE" id="PS50005">
    <property type="entry name" value="TPR"/>
    <property type="match status" value="2"/>
</dbReference>
<protein>
    <submittedName>
        <fullName evidence="5">Tetratricopeptide repeat protein</fullName>
    </submittedName>
</protein>
<dbReference type="KEGG" id="ppru:FDP22_02295"/>
<evidence type="ECO:0000256" key="2">
    <source>
        <dbReference type="ARBA" id="ARBA00022803"/>
    </source>
</evidence>
<dbReference type="EMBL" id="CP040818">
    <property type="protein sequence ID" value="QDL93554.1"/>
    <property type="molecule type" value="Genomic_DNA"/>
</dbReference>
<dbReference type="Gene3D" id="1.25.40.10">
    <property type="entry name" value="Tetratricopeptide repeat domain"/>
    <property type="match status" value="1"/>
</dbReference>
<accession>A0A5B8G0J7</accession>
<feature type="region of interest" description="Disordered" evidence="4">
    <location>
        <begin position="1"/>
        <end position="24"/>
    </location>
</feature>
<dbReference type="SMART" id="SM00028">
    <property type="entry name" value="TPR"/>
    <property type="match status" value="3"/>
</dbReference>
<dbReference type="AlphaFoldDB" id="A0A5B8G0J7"/>
<name>A0A5B8G0J7_9RHOB</name>
<evidence type="ECO:0000313" key="6">
    <source>
        <dbReference type="Proteomes" id="UP000305888"/>
    </source>
</evidence>